<dbReference type="GO" id="GO:0003677">
    <property type="term" value="F:DNA binding"/>
    <property type="evidence" value="ECO:0007669"/>
    <property type="project" value="UniProtKB-KW"/>
</dbReference>
<name>A0A157RGR4_9BORD</name>
<dbReference type="InterPro" id="IPR015422">
    <property type="entry name" value="PyrdxlP-dep_Trfase_small"/>
</dbReference>
<dbReference type="Gene3D" id="1.10.10.10">
    <property type="entry name" value="Winged helix-like DNA-binding domain superfamily/Winged helix DNA-binding domain"/>
    <property type="match status" value="1"/>
</dbReference>
<dbReference type="SUPFAM" id="SSF46785">
    <property type="entry name" value="Winged helix' DNA-binding domain"/>
    <property type="match status" value="1"/>
</dbReference>
<accession>A0A157RGR4</accession>
<dbReference type="InterPro" id="IPR015424">
    <property type="entry name" value="PyrdxlP-dep_Trfase"/>
</dbReference>
<dbReference type="SMART" id="SM00345">
    <property type="entry name" value="HTH_GNTR"/>
    <property type="match status" value="1"/>
</dbReference>
<dbReference type="AlphaFoldDB" id="A0A157RGR4"/>
<sequence>MDTELLYQRVAAHYRRAIDTGVLAPGDRLPSVRTLMQSHQVSLSTAVQACRRLEEEGLVEARPRSGYFVLRPRRPVLAPIAEPEVLRTPDPAQYVGIHDRVSAFIAKCESQGSGANFALAAPPAEFLPVEPLKQAMMRALRRHPEMLCSRVPPQGHPALRTVLARRALEFGVQARPDEVIVTHGCIEAINLALRAVAQPGDVIAVESPTYFGLLQVLESLGMRALEIPTRPQHGLSVDALELALQAYPDIRAVVSIPNHHNPLGCVMPDAEKARLVALCEQRGVPLIEDDTYGALGDHGAPTALKAWDRTGNVIYCASMHKTLAPGMRLGWMLGGRWRRRIDMLKYAQSRPNEPLGQVAAADVMSSKSFDRHLARLRTRLRAQREEMADAIARYFPPGTRLNTPSGGMLLWVELPAGTSGTAVFERALRDGVRVAPGAIFSNSERYEHFLRVSFGEACTPATIRALRLLADAVEAEMPRTARAAA</sequence>
<evidence type="ECO:0000259" key="6">
    <source>
        <dbReference type="PROSITE" id="PS50949"/>
    </source>
</evidence>
<protein>
    <submittedName>
        <fullName evidence="7">GntR family transcriptional regulator</fullName>
    </submittedName>
</protein>
<dbReference type="Proteomes" id="UP000077037">
    <property type="component" value="Unassembled WGS sequence"/>
</dbReference>
<evidence type="ECO:0000256" key="1">
    <source>
        <dbReference type="ARBA" id="ARBA00005384"/>
    </source>
</evidence>
<feature type="domain" description="HTH gntR-type" evidence="6">
    <location>
        <begin position="4"/>
        <end position="72"/>
    </location>
</feature>
<dbReference type="Pfam" id="PF00155">
    <property type="entry name" value="Aminotran_1_2"/>
    <property type="match status" value="1"/>
</dbReference>
<comment type="similarity">
    <text evidence="1">In the C-terminal section; belongs to the class-I pyridoxal-phosphate-dependent aminotransferase family.</text>
</comment>
<keyword evidence="3" id="KW-0805">Transcription regulation</keyword>
<evidence type="ECO:0000313" key="7">
    <source>
        <dbReference type="EMBL" id="SAI57120.1"/>
    </source>
</evidence>
<dbReference type="InterPro" id="IPR036388">
    <property type="entry name" value="WH-like_DNA-bd_sf"/>
</dbReference>
<dbReference type="PANTHER" id="PTHR46577:SF2">
    <property type="entry name" value="TRANSCRIPTIONAL REGULATORY PROTEIN"/>
    <property type="match status" value="1"/>
</dbReference>
<dbReference type="Gene3D" id="3.90.1150.10">
    <property type="entry name" value="Aspartate Aminotransferase, domain 1"/>
    <property type="match status" value="1"/>
</dbReference>
<dbReference type="InterPro" id="IPR015421">
    <property type="entry name" value="PyrdxlP-dep_Trfase_major"/>
</dbReference>
<dbReference type="OrthoDB" id="9804020at2"/>
<gene>
    <name evidence="7" type="primary">yjiR_3</name>
    <name evidence="7" type="ORF">SAMEA1982600_04865</name>
</gene>
<evidence type="ECO:0000256" key="2">
    <source>
        <dbReference type="ARBA" id="ARBA00022898"/>
    </source>
</evidence>
<dbReference type="RefSeq" id="WP_066420252.1">
    <property type="nucleotide sequence ID" value="NZ_FKBS01000029.1"/>
</dbReference>
<evidence type="ECO:0000256" key="5">
    <source>
        <dbReference type="ARBA" id="ARBA00023163"/>
    </source>
</evidence>
<dbReference type="InterPro" id="IPR036390">
    <property type="entry name" value="WH_DNA-bd_sf"/>
</dbReference>
<evidence type="ECO:0000256" key="4">
    <source>
        <dbReference type="ARBA" id="ARBA00023125"/>
    </source>
</evidence>
<evidence type="ECO:0000313" key="8">
    <source>
        <dbReference type="Proteomes" id="UP000077037"/>
    </source>
</evidence>
<dbReference type="CDD" id="cd07377">
    <property type="entry name" value="WHTH_GntR"/>
    <property type="match status" value="1"/>
</dbReference>
<dbReference type="InterPro" id="IPR004839">
    <property type="entry name" value="Aminotransferase_I/II_large"/>
</dbReference>
<dbReference type="EMBL" id="FKBS01000029">
    <property type="protein sequence ID" value="SAI57120.1"/>
    <property type="molecule type" value="Genomic_DNA"/>
</dbReference>
<reference evidence="7 8" key="1">
    <citation type="submission" date="2016-03" db="EMBL/GenBank/DDBJ databases">
        <authorList>
            <consortium name="Pathogen Informatics"/>
        </authorList>
    </citation>
    <scope>NUCLEOTIDE SEQUENCE [LARGE SCALE GENOMIC DNA]</scope>
    <source>
        <strain evidence="7 8">NCTC13364</strain>
    </source>
</reference>
<keyword evidence="5" id="KW-0804">Transcription</keyword>
<dbReference type="GO" id="GO:0030170">
    <property type="term" value="F:pyridoxal phosphate binding"/>
    <property type="evidence" value="ECO:0007669"/>
    <property type="project" value="InterPro"/>
</dbReference>
<keyword evidence="4" id="KW-0238">DNA-binding</keyword>
<dbReference type="PROSITE" id="PS50949">
    <property type="entry name" value="HTH_GNTR"/>
    <property type="match status" value="1"/>
</dbReference>
<organism evidence="7 8">
    <name type="scientific">Bordetella ansorpii</name>
    <dbReference type="NCBI Taxonomy" id="288768"/>
    <lineage>
        <taxon>Bacteria</taxon>
        <taxon>Pseudomonadati</taxon>
        <taxon>Pseudomonadota</taxon>
        <taxon>Betaproteobacteria</taxon>
        <taxon>Burkholderiales</taxon>
        <taxon>Alcaligenaceae</taxon>
        <taxon>Bordetella</taxon>
    </lineage>
</organism>
<dbReference type="Gene3D" id="3.40.640.10">
    <property type="entry name" value="Type I PLP-dependent aspartate aminotransferase-like (Major domain)"/>
    <property type="match status" value="1"/>
</dbReference>
<dbReference type="Pfam" id="PF00392">
    <property type="entry name" value="GntR"/>
    <property type="match status" value="1"/>
</dbReference>
<keyword evidence="2" id="KW-0663">Pyridoxal phosphate</keyword>
<dbReference type="InterPro" id="IPR051446">
    <property type="entry name" value="HTH_trans_reg/aminotransferase"/>
</dbReference>
<dbReference type="CDD" id="cd00609">
    <property type="entry name" value="AAT_like"/>
    <property type="match status" value="1"/>
</dbReference>
<dbReference type="InterPro" id="IPR000524">
    <property type="entry name" value="Tscrpt_reg_HTH_GntR"/>
</dbReference>
<dbReference type="SUPFAM" id="SSF53383">
    <property type="entry name" value="PLP-dependent transferases"/>
    <property type="match status" value="1"/>
</dbReference>
<dbReference type="PANTHER" id="PTHR46577">
    <property type="entry name" value="HTH-TYPE TRANSCRIPTIONAL REGULATORY PROTEIN GABR"/>
    <property type="match status" value="1"/>
</dbReference>
<proteinExistence type="inferred from homology"/>
<dbReference type="GO" id="GO:0003700">
    <property type="term" value="F:DNA-binding transcription factor activity"/>
    <property type="evidence" value="ECO:0007669"/>
    <property type="project" value="InterPro"/>
</dbReference>
<evidence type="ECO:0000256" key="3">
    <source>
        <dbReference type="ARBA" id="ARBA00023015"/>
    </source>
</evidence>